<comment type="catalytic activity">
    <reaction evidence="5 6">
        <text>adenine + H2O + H(+) = hypoxanthine + NH4(+)</text>
        <dbReference type="Rhea" id="RHEA:23688"/>
        <dbReference type="ChEBI" id="CHEBI:15377"/>
        <dbReference type="ChEBI" id="CHEBI:15378"/>
        <dbReference type="ChEBI" id="CHEBI:16708"/>
        <dbReference type="ChEBI" id="CHEBI:17368"/>
        <dbReference type="ChEBI" id="CHEBI:28938"/>
        <dbReference type="EC" id="3.5.4.2"/>
    </reaction>
</comment>
<accession>A0ABQ5U1T5</accession>
<dbReference type="SUPFAM" id="SSF51556">
    <property type="entry name" value="Metallo-dependent hydrolases"/>
    <property type="match status" value="1"/>
</dbReference>
<evidence type="ECO:0000259" key="7">
    <source>
        <dbReference type="Pfam" id="PF01979"/>
    </source>
</evidence>
<evidence type="ECO:0000313" key="10">
    <source>
        <dbReference type="Proteomes" id="UP001161409"/>
    </source>
</evidence>
<dbReference type="Proteomes" id="UP001161409">
    <property type="component" value="Unassembled WGS sequence"/>
</dbReference>
<feature type="domain" description="Amidohydrolase-related" evidence="7">
    <location>
        <begin position="68"/>
        <end position="355"/>
    </location>
</feature>
<dbReference type="Gene3D" id="2.30.40.10">
    <property type="entry name" value="Urease, subunit C, domain 1"/>
    <property type="match status" value="1"/>
</dbReference>
<comment type="similarity">
    <text evidence="1 6">Belongs to the metallo-dependent hydrolases superfamily. Adenine deaminase family.</text>
</comment>
<dbReference type="EMBL" id="BSNF01000006">
    <property type="protein sequence ID" value="GLQ06082.1"/>
    <property type="molecule type" value="Genomic_DNA"/>
</dbReference>
<evidence type="ECO:0000256" key="6">
    <source>
        <dbReference type="HAMAP-Rule" id="MF_01518"/>
    </source>
</evidence>
<dbReference type="Pfam" id="PF13382">
    <property type="entry name" value="Adenine_deam_C"/>
    <property type="match status" value="1"/>
</dbReference>
<dbReference type="InterPro" id="IPR006679">
    <property type="entry name" value="Adenine_deam"/>
</dbReference>
<evidence type="ECO:0000256" key="1">
    <source>
        <dbReference type="ARBA" id="ARBA00006773"/>
    </source>
</evidence>
<dbReference type="InterPro" id="IPR006680">
    <property type="entry name" value="Amidohydro-rel"/>
</dbReference>
<name>A0ABQ5U1T5_9PROT</name>
<protein>
    <recommendedName>
        <fullName evidence="2 6">Adenine deaminase</fullName>
        <shortName evidence="6">Adenase</shortName>
        <shortName evidence="6">Adenine aminase</shortName>
        <ecNumber evidence="2 6">3.5.4.2</ecNumber>
    </recommendedName>
</protein>
<dbReference type="CDD" id="cd01295">
    <property type="entry name" value="AdeC"/>
    <property type="match status" value="1"/>
</dbReference>
<evidence type="ECO:0000256" key="2">
    <source>
        <dbReference type="ARBA" id="ARBA00012782"/>
    </source>
</evidence>
<evidence type="ECO:0000256" key="3">
    <source>
        <dbReference type="ARBA" id="ARBA00022801"/>
    </source>
</evidence>
<dbReference type="InterPro" id="IPR032466">
    <property type="entry name" value="Metal_Hydrolase"/>
</dbReference>
<dbReference type="PANTHER" id="PTHR11113">
    <property type="entry name" value="N-ACETYLGLUCOSAMINE-6-PHOSPHATE DEACETYLASE"/>
    <property type="match status" value="1"/>
</dbReference>
<dbReference type="SUPFAM" id="SSF51338">
    <property type="entry name" value="Composite domain of metallo-dependent hydrolases"/>
    <property type="match status" value="1"/>
</dbReference>
<evidence type="ECO:0000259" key="8">
    <source>
        <dbReference type="Pfam" id="PF13382"/>
    </source>
</evidence>
<comment type="cofactor">
    <cofactor evidence="6">
        <name>Mn(2+)</name>
        <dbReference type="ChEBI" id="CHEBI:29035"/>
    </cofactor>
</comment>
<dbReference type="EC" id="3.5.4.2" evidence="2 6"/>
<dbReference type="Pfam" id="PF01979">
    <property type="entry name" value="Amidohydro_1"/>
    <property type="match status" value="1"/>
</dbReference>
<dbReference type="Gene3D" id="3.20.20.140">
    <property type="entry name" value="Metal-dependent hydrolases"/>
    <property type="match status" value="1"/>
</dbReference>
<dbReference type="InterPro" id="IPR011059">
    <property type="entry name" value="Metal-dep_hydrolase_composite"/>
</dbReference>
<evidence type="ECO:0000256" key="4">
    <source>
        <dbReference type="ARBA" id="ARBA00023211"/>
    </source>
</evidence>
<dbReference type="PANTHER" id="PTHR11113:SF2">
    <property type="entry name" value="ADENINE DEAMINASE"/>
    <property type="match status" value="1"/>
</dbReference>
<keyword evidence="10" id="KW-1185">Reference proteome</keyword>
<proteinExistence type="inferred from homology"/>
<keyword evidence="3 6" id="KW-0378">Hydrolase</keyword>
<sequence length="588" mass="63810">MELRDRIRAGAGEIKADYVITNGNLINVASSEIYPAEVAIKDQYIVAIGDVDHCKGPDTRIIDAEGGYLSPGMIDGHLHVECSKLSVTSFAKLVVPLGTTSIVSGLDQILVVAGLEGVRHFLDEANGSPMGIFWGAPCKTPYTMPTSTVGHYFGPDDHRETHEWPECIGIWETVREFIQEEDEQVLEALEIAEKNNLPVFGCAPMCRGHKLASYANAGVRLDHESYTVEESLEKLRNGMFVVVRESSISHFLEENIQLATKLAPKAQHRVSFCTDDVVASDVLKRGHLDNMVRMAIREGVDPISAIQMATINSAVAYRIDHKVGIIAPGRLADIVIVDDPATFNVQQVVAKGKLVAKGGKMITELKAPARPASLTDTFKVKPTSPDDFKVRTSLDAEKVKVLAIEATNQIFVRKGKEVVMNVRNGEVLPDIDNDLIYISVVERYGKTNNRPTGIASGFNLKRGALATSTSPDDNNIVCIGTNSEDMSIAVNHIIAAGGGQVVVDNGEVVEFLTLPIGGIVSDIEPFEMAVLEEKLDDAARTLGCDVPWPFMYMFVLSITAIPDYAMTDLGVVDCVALEIVDPVQGPAE</sequence>
<reference evidence="9" key="1">
    <citation type="journal article" date="2014" name="Int. J. Syst. Evol. Microbiol.">
        <title>Complete genome of a new Firmicutes species belonging to the dominant human colonic microbiota ('Ruminococcus bicirculans') reveals two chromosomes and a selective capacity to utilize plant glucans.</title>
        <authorList>
            <consortium name="NISC Comparative Sequencing Program"/>
            <person name="Wegmann U."/>
            <person name="Louis P."/>
            <person name="Goesmann A."/>
            <person name="Henrissat B."/>
            <person name="Duncan S.H."/>
            <person name="Flint H.J."/>
        </authorList>
    </citation>
    <scope>NUCLEOTIDE SEQUENCE</scope>
    <source>
        <strain evidence="9">NBRC 103408</strain>
    </source>
</reference>
<gene>
    <name evidence="6 9" type="primary">ade</name>
    <name evidence="9" type="ORF">GCM10007924_13030</name>
</gene>
<evidence type="ECO:0000313" key="9">
    <source>
        <dbReference type="EMBL" id="GLQ06082.1"/>
    </source>
</evidence>
<feature type="domain" description="Adenine deaminase C-terminal" evidence="8">
    <location>
        <begin position="414"/>
        <end position="575"/>
    </location>
</feature>
<keyword evidence="4 6" id="KW-0464">Manganese</keyword>
<dbReference type="HAMAP" id="MF_01518">
    <property type="entry name" value="Adenine_deamin"/>
    <property type="match status" value="1"/>
</dbReference>
<organism evidence="9 10">
    <name type="scientific">Sneathiella chinensis</name>
    <dbReference type="NCBI Taxonomy" id="349750"/>
    <lineage>
        <taxon>Bacteria</taxon>
        <taxon>Pseudomonadati</taxon>
        <taxon>Pseudomonadota</taxon>
        <taxon>Alphaproteobacteria</taxon>
        <taxon>Sneathiellales</taxon>
        <taxon>Sneathiellaceae</taxon>
        <taxon>Sneathiella</taxon>
    </lineage>
</organism>
<evidence type="ECO:0000256" key="5">
    <source>
        <dbReference type="ARBA" id="ARBA00047720"/>
    </source>
</evidence>
<dbReference type="InterPro" id="IPR026912">
    <property type="entry name" value="Adenine_deam_C"/>
</dbReference>
<comment type="caution">
    <text evidence="9">The sequence shown here is derived from an EMBL/GenBank/DDBJ whole genome shotgun (WGS) entry which is preliminary data.</text>
</comment>
<reference evidence="9" key="2">
    <citation type="submission" date="2023-01" db="EMBL/GenBank/DDBJ databases">
        <title>Draft genome sequence of Sneathiella chinensis strain NBRC 103408.</title>
        <authorList>
            <person name="Sun Q."/>
            <person name="Mori K."/>
        </authorList>
    </citation>
    <scope>NUCLEOTIDE SEQUENCE</scope>
    <source>
        <strain evidence="9">NBRC 103408</strain>
    </source>
</reference>